<dbReference type="InterPro" id="IPR032710">
    <property type="entry name" value="NTF2-like_dom_sf"/>
</dbReference>
<accession>A0A1X1ZDU1</accession>
<keyword evidence="3" id="KW-1185">Reference proteome</keyword>
<dbReference type="STRING" id="1782.AWC18_08490"/>
<reference evidence="2 3" key="1">
    <citation type="submission" date="2016-01" db="EMBL/GenBank/DDBJ databases">
        <title>The new phylogeny of the genus Mycobacterium.</title>
        <authorList>
            <person name="Tarcisio F."/>
            <person name="Conor M."/>
            <person name="Antonella G."/>
            <person name="Elisabetta G."/>
            <person name="Giulia F.S."/>
            <person name="Sara T."/>
            <person name="Anna F."/>
            <person name="Clotilde B."/>
            <person name="Roberto B."/>
            <person name="Veronica D.S."/>
            <person name="Fabio R."/>
            <person name="Monica P."/>
            <person name="Olivier J."/>
            <person name="Enrico T."/>
            <person name="Nicola S."/>
        </authorList>
    </citation>
    <scope>NUCLEOTIDE SEQUENCE [LARGE SCALE GENOMIC DNA]</scope>
    <source>
        <strain evidence="2 3">DSM 44164</strain>
    </source>
</reference>
<dbReference type="EMBL" id="LQPI01000039">
    <property type="protein sequence ID" value="ORW21456.1"/>
    <property type="molecule type" value="Genomic_DNA"/>
</dbReference>
<feature type="domain" description="SnoaL-like" evidence="1">
    <location>
        <begin position="13"/>
        <end position="143"/>
    </location>
</feature>
<proteinExistence type="predicted"/>
<dbReference type="SUPFAM" id="SSF54427">
    <property type="entry name" value="NTF2-like"/>
    <property type="match status" value="1"/>
</dbReference>
<dbReference type="Gene3D" id="3.10.450.50">
    <property type="match status" value="1"/>
</dbReference>
<evidence type="ECO:0000313" key="2">
    <source>
        <dbReference type="EMBL" id="ORW21456.1"/>
    </source>
</evidence>
<sequence length="160" mass="17969">MAVGLGAVTALVLSTRLELSELVHRYANYVDARRFDALAELFTADAELVVPDPPEHLEPHRRHHGHTGVRDAMSPLAGLTRTQHGIVGEVYTASTSPDVATGEITAVAHHWIEHDGKLTDHVWYLRYRDVYHRTGQSWQIAQRELTIDAIESRPARQVRP</sequence>
<dbReference type="Pfam" id="PF13577">
    <property type="entry name" value="SnoaL_4"/>
    <property type="match status" value="1"/>
</dbReference>
<name>A0A1X1ZDU1_MYCNO</name>
<evidence type="ECO:0000259" key="1">
    <source>
        <dbReference type="Pfam" id="PF13577"/>
    </source>
</evidence>
<dbReference type="RefSeq" id="WP_085138396.1">
    <property type="nucleotide sequence ID" value="NZ_LQPI01000039.1"/>
</dbReference>
<dbReference type="Proteomes" id="UP000193108">
    <property type="component" value="Unassembled WGS sequence"/>
</dbReference>
<dbReference type="CDD" id="cd00531">
    <property type="entry name" value="NTF2_like"/>
    <property type="match status" value="1"/>
</dbReference>
<protein>
    <recommendedName>
        <fullName evidence="1">SnoaL-like domain-containing protein</fullName>
    </recommendedName>
</protein>
<comment type="caution">
    <text evidence="2">The sequence shown here is derived from an EMBL/GenBank/DDBJ whole genome shotgun (WGS) entry which is preliminary data.</text>
</comment>
<gene>
    <name evidence="2" type="ORF">AWC18_08490</name>
</gene>
<dbReference type="InterPro" id="IPR037401">
    <property type="entry name" value="SnoaL-like"/>
</dbReference>
<dbReference type="AlphaFoldDB" id="A0A1X1ZDU1"/>
<evidence type="ECO:0000313" key="3">
    <source>
        <dbReference type="Proteomes" id="UP000193108"/>
    </source>
</evidence>
<organism evidence="2 3">
    <name type="scientific">Mycolicibacter nonchromogenicus</name>
    <name type="common">Mycobacterium nonchromogenicum</name>
    <dbReference type="NCBI Taxonomy" id="1782"/>
    <lineage>
        <taxon>Bacteria</taxon>
        <taxon>Bacillati</taxon>
        <taxon>Actinomycetota</taxon>
        <taxon>Actinomycetes</taxon>
        <taxon>Mycobacteriales</taxon>
        <taxon>Mycobacteriaceae</taxon>
        <taxon>Mycolicibacter</taxon>
    </lineage>
</organism>